<keyword evidence="13" id="KW-1185">Reference proteome</keyword>
<reference evidence="8 9" key="1">
    <citation type="journal article" date="2015" name="ISME J.">
        <title>Genomic and phenotypic differentiation among Methanosarcina mazei populations from Columbia River sediment.</title>
        <authorList>
            <person name="Youngblut N.D."/>
            <person name="Wirth J.S."/>
            <person name="Henriksen J.R."/>
            <person name="Smith M."/>
            <person name="Simon H."/>
            <person name="Metcalf W.W."/>
            <person name="Whitaker R.J."/>
        </authorList>
    </citation>
    <scope>NUCLEOTIDE SEQUENCE [LARGE SCALE GENOMIC DNA]</scope>
    <source>
        <strain evidence="2 9">1.F.A.1A.3</strain>
        <strain evidence="3 14">1.F.A.1B.3</strain>
        <strain evidence="4 8">1.F.A.1B.4</strain>
        <strain evidence="5 11">1.H.A.0.1</strain>
        <strain evidence="6 12">1.H.A.2.6</strain>
        <strain evidence="7 10">1.H.M.2.1</strain>
        <strain evidence="1 13">2.F.A.2.4</strain>
    </source>
</reference>
<name>A0A0F8M111_METMZ</name>
<evidence type="ECO:0000313" key="4">
    <source>
        <dbReference type="EMBL" id="KKH24125.1"/>
    </source>
</evidence>
<evidence type="ECO:0000313" key="11">
    <source>
        <dbReference type="Proteomes" id="UP000034338"/>
    </source>
</evidence>
<dbReference type="Proteomes" id="UP000034733">
    <property type="component" value="Unassembled WGS sequence"/>
</dbReference>
<dbReference type="GeneID" id="24851035"/>
<evidence type="ECO:0000313" key="14">
    <source>
        <dbReference type="Proteomes" id="UP000034733"/>
    </source>
</evidence>
<protein>
    <submittedName>
        <fullName evidence="3">Uncharacterized protein</fullName>
    </submittedName>
</protein>
<evidence type="ECO:0000313" key="7">
    <source>
        <dbReference type="EMBL" id="KKH83814.1"/>
    </source>
</evidence>
<dbReference type="EMBL" id="JJQU01000155">
    <property type="protein sequence ID" value="KKH83814.1"/>
    <property type="molecule type" value="Genomic_DNA"/>
</dbReference>
<dbReference type="Proteomes" id="UP000034338">
    <property type="component" value="Unassembled WGS sequence"/>
</dbReference>
<evidence type="ECO:0000313" key="3">
    <source>
        <dbReference type="EMBL" id="KKH22240.1"/>
    </source>
</evidence>
<organism evidence="3 14">
    <name type="scientific">Methanosarcina mazei</name>
    <name type="common">Methanosarcina frisia</name>
    <dbReference type="NCBI Taxonomy" id="2209"/>
    <lineage>
        <taxon>Archaea</taxon>
        <taxon>Methanobacteriati</taxon>
        <taxon>Methanobacteriota</taxon>
        <taxon>Stenosarchaea group</taxon>
        <taxon>Methanomicrobia</taxon>
        <taxon>Methanosarcinales</taxon>
        <taxon>Methanosarcinaceae</taxon>
        <taxon>Methanosarcina</taxon>
    </lineage>
</organism>
<dbReference type="AlphaFoldDB" id="A0A0F8M111"/>
<evidence type="ECO:0000313" key="12">
    <source>
        <dbReference type="Proteomes" id="UP000034450"/>
    </source>
</evidence>
<evidence type="ECO:0000313" key="9">
    <source>
        <dbReference type="Proteomes" id="UP000034064"/>
    </source>
</evidence>
<dbReference type="EMBL" id="JJQA01000001">
    <property type="protein sequence ID" value="KKH21101.1"/>
    <property type="molecule type" value="Genomic_DNA"/>
</dbReference>
<dbReference type="EMBL" id="JJQC01000030">
    <property type="protein sequence ID" value="KKH24125.1"/>
    <property type="molecule type" value="Genomic_DNA"/>
</dbReference>
<proteinExistence type="predicted"/>
<evidence type="ECO:0000313" key="13">
    <source>
        <dbReference type="Proteomes" id="UP000034578"/>
    </source>
</evidence>
<dbReference type="EMBL" id="JJQN01000099">
    <property type="protein sequence ID" value="KKH59275.1"/>
    <property type="molecule type" value="Genomic_DNA"/>
</dbReference>
<dbReference type="Proteomes" id="UP000034450">
    <property type="component" value="Unassembled WGS sequence"/>
</dbReference>
<evidence type="ECO:0000313" key="2">
    <source>
        <dbReference type="EMBL" id="KKH21101.1"/>
    </source>
</evidence>
<gene>
    <name evidence="5" type="ORF">DU37_13975</name>
    <name evidence="2" type="ORF">DU44_16915</name>
    <name evidence="1" type="ORF">DU47_01740</name>
    <name evidence="3" type="ORF">DU48_17350</name>
    <name evidence="4" type="ORF">DU65_18455</name>
    <name evidence="6" type="ORF">DU74_10725</name>
    <name evidence="7" type="ORF">DU80_05300</name>
</gene>
<dbReference type="EMBL" id="JJQB01000035">
    <property type="protein sequence ID" value="KKH22240.1"/>
    <property type="molecule type" value="Genomic_DNA"/>
</dbReference>
<comment type="caution">
    <text evidence="3">The sequence shown here is derived from an EMBL/GenBank/DDBJ whole genome shotgun (WGS) entry which is preliminary data.</text>
</comment>
<dbReference type="PATRIC" id="fig|2209.48.peg.3627"/>
<evidence type="ECO:0000313" key="5">
    <source>
        <dbReference type="EMBL" id="KKH34453.1"/>
    </source>
</evidence>
<evidence type="ECO:0000313" key="6">
    <source>
        <dbReference type="EMBL" id="KKH59275.1"/>
    </source>
</evidence>
<dbReference type="EMBL" id="JJOS01000105">
    <property type="protein sequence ID" value="KKG00435.1"/>
    <property type="molecule type" value="Genomic_DNA"/>
</dbReference>
<sequence length="98" mass="12056">MTKRQFAVVCSFLFIIAHMFRRWKQMQKSHIWKGFLSESMWVEGYGDLSHLRKLLFWLNYPFSYARYSYDVVWDRVDRLGNVYSRTRSTEISIEFQRI</sequence>
<evidence type="ECO:0000313" key="8">
    <source>
        <dbReference type="Proteomes" id="UP000033987"/>
    </source>
</evidence>
<dbReference type="Proteomes" id="UP000034064">
    <property type="component" value="Unassembled WGS sequence"/>
</dbReference>
<accession>A0A0F8M111</accession>
<dbReference type="Proteomes" id="UP000034578">
    <property type="component" value="Unassembled WGS sequence"/>
</dbReference>
<dbReference type="Proteomes" id="UP000033987">
    <property type="component" value="Unassembled WGS sequence"/>
</dbReference>
<evidence type="ECO:0000313" key="1">
    <source>
        <dbReference type="EMBL" id="KKG00435.1"/>
    </source>
</evidence>
<dbReference type="Proteomes" id="UP000034152">
    <property type="component" value="Unassembled WGS sequence"/>
</dbReference>
<dbReference type="RefSeq" id="WP_048040618.1">
    <property type="nucleotide sequence ID" value="NZ_CP187260.1"/>
</dbReference>
<dbReference type="EMBL" id="JJQF01000012">
    <property type="protein sequence ID" value="KKH34453.1"/>
    <property type="molecule type" value="Genomic_DNA"/>
</dbReference>
<evidence type="ECO:0000313" key="10">
    <source>
        <dbReference type="Proteomes" id="UP000034152"/>
    </source>
</evidence>